<dbReference type="PANTHER" id="PTHR30189:SF1">
    <property type="entry name" value="LPS-ASSEMBLY PROTEIN LPTD"/>
    <property type="match status" value="1"/>
</dbReference>
<evidence type="ECO:0000256" key="1">
    <source>
        <dbReference type="SAM" id="MobiDB-lite"/>
    </source>
</evidence>
<dbReference type="PANTHER" id="PTHR30189">
    <property type="entry name" value="LPS-ASSEMBLY PROTEIN"/>
    <property type="match status" value="1"/>
</dbReference>
<feature type="compositionally biased region" description="Polar residues" evidence="1">
    <location>
        <begin position="9"/>
        <end position="20"/>
    </location>
</feature>
<gene>
    <name evidence="3" type="primary">lptD_26</name>
    <name evidence="3" type="ORF">SDC9_67332</name>
</gene>
<accession>A0A644Y438</accession>
<name>A0A644Y438_9ZZZZ</name>
<reference evidence="3" key="1">
    <citation type="submission" date="2019-08" db="EMBL/GenBank/DDBJ databases">
        <authorList>
            <person name="Kucharzyk K."/>
            <person name="Murdoch R.W."/>
            <person name="Higgins S."/>
            <person name="Loffler F."/>
        </authorList>
    </citation>
    <scope>NUCLEOTIDE SEQUENCE</scope>
</reference>
<dbReference type="InterPro" id="IPR045659">
    <property type="entry name" value="LptD_2"/>
</dbReference>
<proteinExistence type="predicted"/>
<organism evidence="3">
    <name type="scientific">bioreactor metagenome</name>
    <dbReference type="NCBI Taxonomy" id="1076179"/>
    <lineage>
        <taxon>unclassified sequences</taxon>
        <taxon>metagenomes</taxon>
        <taxon>ecological metagenomes</taxon>
    </lineage>
</organism>
<dbReference type="AlphaFoldDB" id="A0A644Y438"/>
<evidence type="ECO:0000259" key="2">
    <source>
        <dbReference type="Pfam" id="PF19838"/>
    </source>
</evidence>
<feature type="domain" description="LPS-assembly protein LptD central" evidence="2">
    <location>
        <begin position="214"/>
        <end position="689"/>
    </location>
</feature>
<dbReference type="Pfam" id="PF19838">
    <property type="entry name" value="LptD_2"/>
    <property type="match status" value="1"/>
</dbReference>
<dbReference type="GO" id="GO:0009279">
    <property type="term" value="C:cell outer membrane"/>
    <property type="evidence" value="ECO:0007669"/>
    <property type="project" value="TreeGrafter"/>
</dbReference>
<dbReference type="EMBL" id="VSSQ01003478">
    <property type="protein sequence ID" value="MPM20894.1"/>
    <property type="molecule type" value="Genomic_DNA"/>
</dbReference>
<protein>
    <submittedName>
        <fullName evidence="3">LPS-assembly protein LptD</fullName>
    </submittedName>
</protein>
<evidence type="ECO:0000313" key="3">
    <source>
        <dbReference type="EMBL" id="MPM20894.1"/>
    </source>
</evidence>
<dbReference type="InterPro" id="IPR050218">
    <property type="entry name" value="LptD"/>
</dbReference>
<sequence length="893" mass="99877">MLFGAGSASYGTPSRAQQDTISKRSQDSLVVVRKDTLSQTDTLAFKDSLRMTASDSAARRGTLLYPIFSGANDSIVEDVRNRIIYYYGDVTVNYGSLEIKSAYMSYDMTSKTVFASGIKDTAGILQGKPVVTEGADKFEMEDVYYNFESRKALFRNMITQESEGFLHGTKLKKMADNSINIAGGKYTTCDHEHPHFYLKLTNAKVINKPNRTTVFGPAYLVLEDVPTPFALPFGFVPNQVTRASGILIPTFNDEASRGFSLKGLGYYFVFGDHFDATLTTDIYTLGSWNAMLTSRYRKRYKYNGDLSLNYSVNQVGEKDAPDFYRSKDFAVRWSHSQDPKARPGTTFRASVNFATPMNDRFNSYDIQQSLQNQISSSVSYGRTFDGTPFSFSLNLLHSQNSLDSSYAFTVPNLTFTVNRIYPFKRKEAVGKERFYEKISFHYNSNLNNKVNFKASEFGGDDFLSKFRSGMQHNFQIGLPTFNLLNYLQFSPGVTYGMNWFFQQNEKFYDSETGTVQSEIGDIFSHFGATTDFSASMSMSTTIYGFFNFGPRSKIKTIRHMVKPSVSLSYRPEQGTPGNGYRTLRYVDNNGVEKRQDYNIYENMVFGFPSKGSSASMNFSLGNNFEAKVVSQSDTTDGGFKKIKLIDNLNFSGSYNFLADSLKLSNISASMSTTIFGSLAFNANATFNPYAVDNQGRTYNKLNFMEHGLGQLARLTNASVSLSYQLSGGGERKGAGMGLPDGSPEPGSDYVRVYNHPVTGEYIPGGWVYYLDPSNPWSVNFNYNYSYSRNYSNIGGLLTTNHSHMQTLGVSAQVKLGKDLNINVNTGIDMMKMALTTTQLSATYDLHCFLISVSWVPSGMFESWSFRINAKASALADLLQFKKNASYWDRGAGF</sequence>
<comment type="caution">
    <text evidence="3">The sequence shown here is derived from an EMBL/GenBank/DDBJ whole genome shotgun (WGS) entry which is preliminary data.</text>
</comment>
<dbReference type="GO" id="GO:1990351">
    <property type="term" value="C:transporter complex"/>
    <property type="evidence" value="ECO:0007669"/>
    <property type="project" value="TreeGrafter"/>
</dbReference>
<feature type="region of interest" description="Disordered" evidence="1">
    <location>
        <begin position="1"/>
        <end position="22"/>
    </location>
</feature>